<dbReference type="AlphaFoldDB" id="A0A2J6SQV5"/>
<organism evidence="5 6">
    <name type="scientific">Hyaloscypha bicolor E</name>
    <dbReference type="NCBI Taxonomy" id="1095630"/>
    <lineage>
        <taxon>Eukaryota</taxon>
        <taxon>Fungi</taxon>
        <taxon>Dikarya</taxon>
        <taxon>Ascomycota</taxon>
        <taxon>Pezizomycotina</taxon>
        <taxon>Leotiomycetes</taxon>
        <taxon>Helotiales</taxon>
        <taxon>Hyaloscyphaceae</taxon>
        <taxon>Hyaloscypha</taxon>
        <taxon>Hyaloscypha bicolor</taxon>
    </lineage>
</organism>
<dbReference type="GeneID" id="36592026"/>
<proteinExistence type="predicted"/>
<feature type="signal peptide" evidence="3">
    <location>
        <begin position="1"/>
        <end position="22"/>
    </location>
</feature>
<feature type="compositionally biased region" description="Basic and acidic residues" evidence="1">
    <location>
        <begin position="457"/>
        <end position="483"/>
    </location>
</feature>
<sequence length="492" mass="51344">MARITLLKFVSLVALALQKVSASTAASFLPGTACSGQTAVVSRSSGHVDIFFSGSDGRVYTASQGPGDTHFGASNVIGNIQVAFCSSVSAISAAADKIDIFVTGADTFVYTASRDSDGSYSAWTQLAGGTASPGTTITPVSASSGNVQVFWAGTDGYVYEAELRSSNSTAIALTSGSIGAGGQITAIPRFNNPSTADVFICGGNAHVYHMLFETSDRTGTWTDISYPGAHGCDGGNPVTPIMLPNGDLHLFVTDQDNNIYTAVRTQSPAVDFSGWTKTGNLVVPRQAPIFGIVSKPNTIELYVTAQDSLVYLSTWNGGFSPWTALGNVYTMPAASISGISTGDTTFQLFATTLDKNVSTINWNVGQSLSCDWWHVGASPIACTGKASDPVVGSGNSSVSKSSANGLSIGVGFIIGMIIGVGITAAVVFFLHRRQKAQLEKKASLDTLPSMPPWGHPTDTHHNPVEMDSKSDGQWKGDSTEHLSEVSGTPVHR</sequence>
<feature type="chain" id="PRO_5014327156" description="PLL-like beta propeller domain-containing protein" evidence="3">
    <location>
        <begin position="23"/>
        <end position="492"/>
    </location>
</feature>
<feature type="transmembrane region" description="Helical" evidence="2">
    <location>
        <begin position="406"/>
        <end position="430"/>
    </location>
</feature>
<gene>
    <name evidence="5" type="ORF">K444DRAFT_636053</name>
</gene>
<evidence type="ECO:0000313" key="5">
    <source>
        <dbReference type="EMBL" id="PMD53161.1"/>
    </source>
</evidence>
<protein>
    <recommendedName>
        <fullName evidence="4">PLL-like beta propeller domain-containing protein</fullName>
    </recommendedName>
</protein>
<dbReference type="RefSeq" id="XP_024730065.1">
    <property type="nucleotide sequence ID" value="XM_024883949.1"/>
</dbReference>
<dbReference type="SUPFAM" id="SSF89372">
    <property type="entry name" value="Fucose-specific lectin"/>
    <property type="match status" value="1"/>
</dbReference>
<evidence type="ECO:0000256" key="2">
    <source>
        <dbReference type="SAM" id="Phobius"/>
    </source>
</evidence>
<evidence type="ECO:0000256" key="3">
    <source>
        <dbReference type="SAM" id="SignalP"/>
    </source>
</evidence>
<evidence type="ECO:0000256" key="1">
    <source>
        <dbReference type="SAM" id="MobiDB-lite"/>
    </source>
</evidence>
<keyword evidence="2" id="KW-0812">Transmembrane</keyword>
<dbReference type="EMBL" id="KZ613895">
    <property type="protein sequence ID" value="PMD53161.1"/>
    <property type="molecule type" value="Genomic_DNA"/>
</dbReference>
<feature type="region of interest" description="Disordered" evidence="1">
    <location>
        <begin position="441"/>
        <end position="492"/>
    </location>
</feature>
<evidence type="ECO:0000259" key="4">
    <source>
        <dbReference type="Pfam" id="PF26607"/>
    </source>
</evidence>
<keyword evidence="2" id="KW-1133">Transmembrane helix</keyword>
<evidence type="ECO:0000313" key="6">
    <source>
        <dbReference type="Proteomes" id="UP000235371"/>
    </source>
</evidence>
<dbReference type="Pfam" id="PF26607">
    <property type="entry name" value="DUF8189"/>
    <property type="match status" value="1"/>
</dbReference>
<dbReference type="InterPro" id="IPR058502">
    <property type="entry name" value="PLL-like_beta-prop"/>
</dbReference>
<reference evidence="5 6" key="1">
    <citation type="submission" date="2016-04" db="EMBL/GenBank/DDBJ databases">
        <title>A degradative enzymes factory behind the ericoid mycorrhizal symbiosis.</title>
        <authorList>
            <consortium name="DOE Joint Genome Institute"/>
            <person name="Martino E."/>
            <person name="Morin E."/>
            <person name="Grelet G."/>
            <person name="Kuo A."/>
            <person name="Kohler A."/>
            <person name="Daghino S."/>
            <person name="Barry K."/>
            <person name="Choi C."/>
            <person name="Cichocki N."/>
            <person name="Clum A."/>
            <person name="Copeland A."/>
            <person name="Hainaut M."/>
            <person name="Haridas S."/>
            <person name="Labutti K."/>
            <person name="Lindquist E."/>
            <person name="Lipzen A."/>
            <person name="Khouja H.-R."/>
            <person name="Murat C."/>
            <person name="Ohm R."/>
            <person name="Olson A."/>
            <person name="Spatafora J."/>
            <person name="Veneault-Fourrey C."/>
            <person name="Henrissat B."/>
            <person name="Grigoriev I."/>
            <person name="Martin F."/>
            <person name="Perotto S."/>
        </authorList>
    </citation>
    <scope>NUCLEOTIDE SEQUENCE [LARGE SCALE GENOMIC DNA]</scope>
    <source>
        <strain evidence="5 6">E</strain>
    </source>
</reference>
<keyword evidence="2" id="KW-0472">Membrane</keyword>
<dbReference type="OrthoDB" id="640249at2759"/>
<feature type="domain" description="PLL-like beta propeller" evidence="4">
    <location>
        <begin position="34"/>
        <end position="168"/>
    </location>
</feature>
<keyword evidence="3" id="KW-0732">Signal</keyword>
<dbReference type="STRING" id="1095630.A0A2J6SQV5"/>
<dbReference type="InParanoid" id="A0A2J6SQV5"/>
<keyword evidence="6" id="KW-1185">Reference proteome</keyword>
<name>A0A2J6SQV5_9HELO</name>
<dbReference type="Proteomes" id="UP000235371">
    <property type="component" value="Unassembled WGS sequence"/>
</dbReference>
<dbReference type="Gene3D" id="2.120.10.70">
    <property type="entry name" value="Fucose-specific lectin"/>
    <property type="match status" value="1"/>
</dbReference>
<accession>A0A2J6SQV5</accession>